<feature type="transmembrane region" description="Helical" evidence="5">
    <location>
        <begin position="109"/>
        <end position="132"/>
    </location>
</feature>
<feature type="transmembrane region" description="Helical" evidence="5">
    <location>
        <begin position="167"/>
        <end position="187"/>
    </location>
</feature>
<evidence type="ECO:0000256" key="3">
    <source>
        <dbReference type="ARBA" id="ARBA00022989"/>
    </source>
</evidence>
<evidence type="ECO:0000256" key="5">
    <source>
        <dbReference type="SAM" id="Phobius"/>
    </source>
</evidence>
<evidence type="ECO:0000256" key="4">
    <source>
        <dbReference type="ARBA" id="ARBA00023136"/>
    </source>
</evidence>
<feature type="transmembrane region" description="Helical" evidence="5">
    <location>
        <begin position="139"/>
        <end position="161"/>
    </location>
</feature>
<keyword evidence="3 5" id="KW-1133">Transmembrane helix</keyword>
<accession>A0A2D1TVP1</accession>
<comment type="subcellular location">
    <subcellularLocation>
        <location evidence="1">Membrane</location>
        <topology evidence="1">Multi-pass membrane protein</topology>
    </subcellularLocation>
</comment>
<keyword evidence="2 5" id="KW-0812">Transmembrane</keyword>
<evidence type="ECO:0000313" key="7">
    <source>
        <dbReference type="Proteomes" id="UP000225608"/>
    </source>
</evidence>
<dbReference type="AlphaFoldDB" id="A0A2D1TVP1"/>
<dbReference type="GO" id="GO:0016020">
    <property type="term" value="C:membrane"/>
    <property type="evidence" value="ECO:0007669"/>
    <property type="project" value="UniProtKB-SubCell"/>
</dbReference>
<sequence>MAGILSPTALSWRFLKGRSMNDIQGYQNGPVETGASRAKEMSPRAYNLAMSALIFLGFCAMGAGAYFTSTMSFARMMMSGAALPLVFGSFILTIVGMVMMSAAAGKQSVGLSLVGYVIFASTFGLTASFGLANYDLPTINTAFIATAAITFVFGALGVTFPKFFQRVYGIGFGILLATILVEIVLMFMGVSQTITDLIVIVVFAGFIGYDTYVATTVPPTLPNAVLMASNLFVDIINVFLRILNILGRRD</sequence>
<dbReference type="KEGG" id="caer:CSV91_01640"/>
<dbReference type="InterPro" id="IPR006214">
    <property type="entry name" value="Bax_inhibitor_1-related"/>
</dbReference>
<feature type="transmembrane region" description="Helical" evidence="5">
    <location>
        <begin position="48"/>
        <end position="69"/>
    </location>
</feature>
<name>A0A2D1TVP1_9ACTN</name>
<reference evidence="6 7" key="1">
    <citation type="submission" date="2017-10" db="EMBL/GenBank/DDBJ databases">
        <title>Complete genome sequence of Collinsella aerofaciens isolated from the gut of a healthy adult Indian.</title>
        <authorList>
            <person name="Bag S."/>
            <person name="Ghosh T.S."/>
            <person name="Das B."/>
        </authorList>
    </citation>
    <scope>NUCLEOTIDE SEQUENCE [LARGE SCALE GENOMIC DNA]</scope>
    <source>
        <strain evidence="7">indica</strain>
    </source>
</reference>
<dbReference type="EMBL" id="CP024160">
    <property type="protein sequence ID" value="ATP53354.1"/>
    <property type="molecule type" value="Genomic_DNA"/>
</dbReference>
<protein>
    <recommendedName>
        <fullName evidence="8">Inhibitor of apoptosis-promoting Bax1</fullName>
    </recommendedName>
</protein>
<feature type="transmembrane region" description="Helical" evidence="5">
    <location>
        <begin position="224"/>
        <end position="243"/>
    </location>
</feature>
<evidence type="ECO:0000313" key="6">
    <source>
        <dbReference type="EMBL" id="ATP53354.1"/>
    </source>
</evidence>
<proteinExistence type="predicted"/>
<gene>
    <name evidence="6" type="ORF">CSV91_01640</name>
</gene>
<feature type="transmembrane region" description="Helical" evidence="5">
    <location>
        <begin position="81"/>
        <end position="103"/>
    </location>
</feature>
<evidence type="ECO:0000256" key="2">
    <source>
        <dbReference type="ARBA" id="ARBA00022692"/>
    </source>
</evidence>
<dbReference type="Proteomes" id="UP000225608">
    <property type="component" value="Chromosome"/>
</dbReference>
<keyword evidence="4 5" id="KW-0472">Membrane</keyword>
<evidence type="ECO:0000256" key="1">
    <source>
        <dbReference type="ARBA" id="ARBA00004141"/>
    </source>
</evidence>
<organism evidence="6 7">
    <name type="scientific">Collinsella aerofaciens</name>
    <dbReference type="NCBI Taxonomy" id="74426"/>
    <lineage>
        <taxon>Bacteria</taxon>
        <taxon>Bacillati</taxon>
        <taxon>Actinomycetota</taxon>
        <taxon>Coriobacteriia</taxon>
        <taxon>Coriobacteriales</taxon>
        <taxon>Coriobacteriaceae</taxon>
        <taxon>Collinsella</taxon>
    </lineage>
</organism>
<dbReference type="Pfam" id="PF01027">
    <property type="entry name" value="Bax1-I"/>
    <property type="match status" value="1"/>
</dbReference>
<evidence type="ECO:0008006" key="8">
    <source>
        <dbReference type="Google" id="ProtNLM"/>
    </source>
</evidence>
<feature type="transmembrane region" description="Helical" evidence="5">
    <location>
        <begin position="194"/>
        <end position="212"/>
    </location>
</feature>